<proteinExistence type="predicted"/>
<dbReference type="PANTHER" id="PTHR31286">
    <property type="entry name" value="GLYCINE-RICH CELL WALL STRUCTURAL PROTEIN 1.8-LIKE"/>
    <property type="match status" value="1"/>
</dbReference>
<dbReference type="Gramene" id="Kaladp0052s0009.1.v1.1">
    <property type="protein sequence ID" value="Kaladp0052s0009.1.v1.1"/>
    <property type="gene ID" value="Kaladp0052s0009.v1.1"/>
</dbReference>
<dbReference type="EnsemblPlants" id="Kaladp0052s0009.1.v1.1">
    <property type="protein sequence ID" value="Kaladp0052s0009.1.v1.1"/>
    <property type="gene ID" value="Kaladp0052s0009.v1.1"/>
</dbReference>
<name>A0A7N0U2F8_KALFE</name>
<evidence type="ECO:0000313" key="3">
    <source>
        <dbReference type="Proteomes" id="UP000594263"/>
    </source>
</evidence>
<keyword evidence="3" id="KW-1185">Reference proteome</keyword>
<dbReference type="PANTHER" id="PTHR31286:SF180">
    <property type="entry name" value="OS10G0362600 PROTEIN"/>
    <property type="match status" value="1"/>
</dbReference>
<dbReference type="InterPro" id="IPR040256">
    <property type="entry name" value="At4g02000-like"/>
</dbReference>
<reference evidence="2" key="1">
    <citation type="submission" date="2021-01" db="UniProtKB">
        <authorList>
            <consortium name="EnsemblPlants"/>
        </authorList>
    </citation>
    <scope>IDENTIFICATION</scope>
</reference>
<dbReference type="Proteomes" id="UP000594263">
    <property type="component" value="Unplaced"/>
</dbReference>
<sequence length="248" mass="28093">MRRPRGGDSLHRQPFQGGWATPRTYASVVTETRVSHPFFPDVPLKGRQVQKKKGAPLIVFGNHELDMAFRMMAFTLVIKFSSARPRVGEISERIECTWRLETRPYVGALDEKHALVICGLDEGLMSNFLREIGRGFGRFMKVDEQTLSPANPAIARVCVEVDMARPLVQGLWVGSETHPKWVEVDYEGCLDYCGRRRRHGNTRADCHKSQNNHKHHPDSYSQPGMNSGESLSVAHVVNDQKEGRWTVV</sequence>
<evidence type="ECO:0000256" key="1">
    <source>
        <dbReference type="SAM" id="MobiDB-lite"/>
    </source>
</evidence>
<protein>
    <submittedName>
        <fullName evidence="2">Uncharacterized protein</fullName>
    </submittedName>
</protein>
<accession>A0A7N0U2F8</accession>
<evidence type="ECO:0000313" key="2">
    <source>
        <dbReference type="EnsemblPlants" id="Kaladp0052s0009.1.v1.1"/>
    </source>
</evidence>
<dbReference type="AlphaFoldDB" id="A0A7N0U2F8"/>
<feature type="region of interest" description="Disordered" evidence="1">
    <location>
        <begin position="201"/>
        <end position="229"/>
    </location>
</feature>
<organism evidence="2 3">
    <name type="scientific">Kalanchoe fedtschenkoi</name>
    <name type="common">Lavender scallops</name>
    <name type="synonym">South American air plant</name>
    <dbReference type="NCBI Taxonomy" id="63787"/>
    <lineage>
        <taxon>Eukaryota</taxon>
        <taxon>Viridiplantae</taxon>
        <taxon>Streptophyta</taxon>
        <taxon>Embryophyta</taxon>
        <taxon>Tracheophyta</taxon>
        <taxon>Spermatophyta</taxon>
        <taxon>Magnoliopsida</taxon>
        <taxon>eudicotyledons</taxon>
        <taxon>Gunneridae</taxon>
        <taxon>Pentapetalae</taxon>
        <taxon>Saxifragales</taxon>
        <taxon>Crassulaceae</taxon>
        <taxon>Kalanchoe</taxon>
    </lineage>
</organism>
<feature type="compositionally biased region" description="Polar residues" evidence="1">
    <location>
        <begin position="219"/>
        <end position="229"/>
    </location>
</feature>